<dbReference type="Proteomes" id="UP001273589">
    <property type="component" value="Unassembled WGS sequence"/>
</dbReference>
<sequence>MVVALLTLGVLLFAALVVVTSPVVPIVGWWADAARSPWPGSVGVAAGVGVGDSQPHGDSSSCGSGGGSSCGGGSSSSCGSGG</sequence>
<dbReference type="EMBL" id="JARAWN010000267">
    <property type="protein sequence ID" value="MDX3134188.1"/>
    <property type="molecule type" value="Genomic_DNA"/>
</dbReference>
<evidence type="ECO:0000313" key="3">
    <source>
        <dbReference type="Proteomes" id="UP001273589"/>
    </source>
</evidence>
<protein>
    <submittedName>
        <fullName evidence="2">Uncharacterized protein</fullName>
    </submittedName>
</protein>
<gene>
    <name evidence="2" type="ORF">PV367_31375</name>
</gene>
<dbReference type="RefSeq" id="WP_319696194.1">
    <property type="nucleotide sequence ID" value="NZ_JARAWN010000267.1"/>
</dbReference>
<comment type="caution">
    <text evidence="2">The sequence shown here is derived from an EMBL/GenBank/DDBJ whole genome shotgun (WGS) entry which is preliminary data.</text>
</comment>
<accession>A0AAJ2UP22</accession>
<evidence type="ECO:0000313" key="2">
    <source>
        <dbReference type="EMBL" id="MDX3134188.1"/>
    </source>
</evidence>
<evidence type="ECO:0000256" key="1">
    <source>
        <dbReference type="SAM" id="MobiDB-lite"/>
    </source>
</evidence>
<feature type="region of interest" description="Disordered" evidence="1">
    <location>
        <begin position="46"/>
        <end position="82"/>
    </location>
</feature>
<proteinExistence type="predicted"/>
<name>A0AAJ2UP22_9ACTN</name>
<organism evidence="2 3">
    <name type="scientific">Streptomyces europaeiscabiei</name>
    <dbReference type="NCBI Taxonomy" id="146819"/>
    <lineage>
        <taxon>Bacteria</taxon>
        <taxon>Bacillati</taxon>
        <taxon>Actinomycetota</taxon>
        <taxon>Actinomycetes</taxon>
        <taxon>Kitasatosporales</taxon>
        <taxon>Streptomycetaceae</taxon>
        <taxon>Streptomyces</taxon>
    </lineage>
</organism>
<reference evidence="2" key="1">
    <citation type="journal article" date="2023" name="Microb. Genom.">
        <title>Mesoterricola silvestris gen. nov., sp. nov., Mesoterricola sediminis sp. nov., Geothrix oryzae sp. nov., Geothrix edaphica sp. nov., Geothrix rubra sp. nov., and Geothrix limicola sp. nov., six novel members of Acidobacteriota isolated from soils.</title>
        <authorList>
            <person name="Weisberg A.J."/>
            <person name="Pearce E."/>
            <person name="Kramer C.G."/>
            <person name="Chang J.H."/>
            <person name="Clarke C.R."/>
        </authorList>
    </citation>
    <scope>NUCLEOTIDE SEQUENCE</scope>
    <source>
        <strain evidence="2">ND06-05F</strain>
    </source>
</reference>
<dbReference type="AlphaFoldDB" id="A0AAJ2UP22"/>
<feature type="compositionally biased region" description="Gly residues" evidence="1">
    <location>
        <begin position="63"/>
        <end position="82"/>
    </location>
</feature>